<organism evidence="3 4">
    <name type="scientific">Aliiglaciecola litoralis</name>
    <dbReference type="NCBI Taxonomy" id="582857"/>
    <lineage>
        <taxon>Bacteria</taxon>
        <taxon>Pseudomonadati</taxon>
        <taxon>Pseudomonadota</taxon>
        <taxon>Gammaproteobacteria</taxon>
        <taxon>Alteromonadales</taxon>
        <taxon>Alteromonadaceae</taxon>
        <taxon>Aliiglaciecola</taxon>
    </lineage>
</organism>
<keyword evidence="1" id="KW-0812">Transmembrane</keyword>
<dbReference type="InterPro" id="IPR049220">
    <property type="entry name" value="DUF6868"/>
</dbReference>
<feature type="domain" description="DUF6868" evidence="2">
    <location>
        <begin position="4"/>
        <end position="81"/>
    </location>
</feature>
<proteinExistence type="predicted"/>
<reference evidence="4" key="1">
    <citation type="journal article" date="2019" name="Int. J. Syst. Evol. Microbiol.">
        <title>The Global Catalogue of Microorganisms (GCM) 10K type strain sequencing project: providing services to taxonomists for standard genome sequencing and annotation.</title>
        <authorList>
            <consortium name="The Broad Institute Genomics Platform"/>
            <consortium name="The Broad Institute Genome Sequencing Center for Infectious Disease"/>
            <person name="Wu L."/>
            <person name="Ma J."/>
        </authorList>
    </citation>
    <scope>NUCLEOTIDE SEQUENCE [LARGE SCALE GENOMIC DNA]</scope>
    <source>
        <strain evidence="4">JCM 15896</strain>
    </source>
</reference>
<comment type="caution">
    <text evidence="3">The sequence shown here is derived from an EMBL/GenBank/DDBJ whole genome shotgun (WGS) entry which is preliminary data.</text>
</comment>
<keyword evidence="1" id="KW-0472">Membrane</keyword>
<evidence type="ECO:0000256" key="1">
    <source>
        <dbReference type="SAM" id="Phobius"/>
    </source>
</evidence>
<protein>
    <recommendedName>
        <fullName evidence="2">DUF6868 domain-containing protein</fullName>
    </recommendedName>
</protein>
<feature type="transmembrane region" description="Helical" evidence="1">
    <location>
        <begin position="56"/>
        <end position="78"/>
    </location>
</feature>
<dbReference type="EMBL" id="BAAAFD010000012">
    <property type="protein sequence ID" value="GAA0859531.1"/>
    <property type="molecule type" value="Genomic_DNA"/>
</dbReference>
<name>A0ABP3X4I9_9ALTE</name>
<keyword evidence="1" id="KW-1133">Transmembrane helix</keyword>
<dbReference type="Pfam" id="PF21742">
    <property type="entry name" value="DUF6868"/>
    <property type="match status" value="1"/>
</dbReference>
<feature type="transmembrane region" description="Helical" evidence="1">
    <location>
        <begin position="12"/>
        <end position="36"/>
    </location>
</feature>
<accession>A0ABP3X4I9</accession>
<evidence type="ECO:0000313" key="4">
    <source>
        <dbReference type="Proteomes" id="UP001500359"/>
    </source>
</evidence>
<evidence type="ECO:0000313" key="3">
    <source>
        <dbReference type="EMBL" id="GAA0859531.1"/>
    </source>
</evidence>
<sequence length="82" mass="9304">MMISIDTLSTFLGWCSILNIGLLLFTFMAISVFRNFIISIHSKLTGVNPSELPTLYFHYIGTYKLAIIVLNIVPYFALKLMV</sequence>
<dbReference type="RefSeq" id="WP_343862042.1">
    <property type="nucleotide sequence ID" value="NZ_BAAAFD010000012.1"/>
</dbReference>
<dbReference type="Proteomes" id="UP001500359">
    <property type="component" value="Unassembled WGS sequence"/>
</dbReference>
<keyword evidence="4" id="KW-1185">Reference proteome</keyword>
<evidence type="ECO:0000259" key="2">
    <source>
        <dbReference type="Pfam" id="PF21742"/>
    </source>
</evidence>
<gene>
    <name evidence="3" type="ORF">GCM10009114_33340</name>
</gene>